<organism evidence="1 2">
    <name type="scientific">Musa troglodytarum</name>
    <name type="common">fe'i banana</name>
    <dbReference type="NCBI Taxonomy" id="320322"/>
    <lineage>
        <taxon>Eukaryota</taxon>
        <taxon>Viridiplantae</taxon>
        <taxon>Streptophyta</taxon>
        <taxon>Embryophyta</taxon>
        <taxon>Tracheophyta</taxon>
        <taxon>Spermatophyta</taxon>
        <taxon>Magnoliopsida</taxon>
        <taxon>Liliopsida</taxon>
        <taxon>Zingiberales</taxon>
        <taxon>Musaceae</taxon>
        <taxon>Musa</taxon>
    </lineage>
</organism>
<gene>
    <name evidence="1" type="ORF">MUK42_04366</name>
</gene>
<sequence length="213" mass="24089">MMTGEAEATNKHRNGLLVEWRIDGTATVFMQKCSATVTRMPMSHPCSSTRFQISVVSVRIICSDDSRRSVRQIAETKIGQVCLTLCLPSILLLLRLQNELTGTTTRRRDGQLQVEEVVGSRVPTAGGAVTLRAPWNCNFSRTQVYTGAPRITLRWLLMVDRRQRQLAVHLFRLHITSSIRAINGEHRIRAEDLTRVLKSRGEQTLSFWSDTGR</sequence>
<keyword evidence="2" id="KW-1185">Reference proteome</keyword>
<protein>
    <submittedName>
        <fullName evidence="1">Uncharacterized protein</fullName>
    </submittedName>
</protein>
<accession>A0A9E7HVF4</accession>
<dbReference type="AlphaFoldDB" id="A0A9E7HVF4"/>
<proteinExistence type="predicted"/>
<evidence type="ECO:0000313" key="1">
    <source>
        <dbReference type="EMBL" id="URE40650.1"/>
    </source>
</evidence>
<dbReference type="EMBL" id="CP097510">
    <property type="protein sequence ID" value="URE40650.1"/>
    <property type="molecule type" value="Genomic_DNA"/>
</dbReference>
<dbReference type="Proteomes" id="UP001055439">
    <property type="component" value="Chromosome 8"/>
</dbReference>
<reference evidence="1" key="1">
    <citation type="submission" date="2022-05" db="EMBL/GenBank/DDBJ databases">
        <title>The Musa troglodytarum L. genome provides insights into the mechanism of non-climacteric behaviour and enrichment of carotenoids.</title>
        <authorList>
            <person name="Wang J."/>
        </authorList>
    </citation>
    <scope>NUCLEOTIDE SEQUENCE</scope>
    <source>
        <tissue evidence="1">Leaf</tissue>
    </source>
</reference>
<evidence type="ECO:0000313" key="2">
    <source>
        <dbReference type="Proteomes" id="UP001055439"/>
    </source>
</evidence>
<name>A0A9E7HVF4_9LILI</name>